<reference evidence="2 3" key="1">
    <citation type="submission" date="2012-10" db="EMBL/GenBank/DDBJ databases">
        <authorList>
            <person name="Zafar N."/>
            <person name="Inman J."/>
            <person name="Hall N."/>
            <person name="Lorenzi H."/>
            <person name="Caler E."/>
        </authorList>
    </citation>
    <scope>NUCLEOTIDE SEQUENCE [LARGE SCALE GENOMIC DNA]</scope>
    <source>
        <strain evidence="2 3">IP1</strain>
    </source>
</reference>
<dbReference type="KEGG" id="eiv:EIN_270230"/>
<dbReference type="RefSeq" id="XP_004257908.1">
    <property type="nucleotide sequence ID" value="XM_004257860.1"/>
</dbReference>
<proteinExistence type="predicted"/>
<dbReference type="SUPFAM" id="SSF52058">
    <property type="entry name" value="L domain-like"/>
    <property type="match status" value="1"/>
</dbReference>
<dbReference type="OrthoDB" id="2020019at2759"/>
<evidence type="ECO:0000313" key="3">
    <source>
        <dbReference type="Proteomes" id="UP000014680"/>
    </source>
</evidence>
<feature type="compositionally biased region" description="Basic and acidic residues" evidence="1">
    <location>
        <begin position="55"/>
        <end position="65"/>
    </location>
</feature>
<dbReference type="Pfam" id="PF13306">
    <property type="entry name" value="LRR_5"/>
    <property type="match status" value="1"/>
</dbReference>
<feature type="compositionally biased region" description="Acidic residues" evidence="1">
    <location>
        <begin position="32"/>
        <end position="54"/>
    </location>
</feature>
<dbReference type="EMBL" id="KB206479">
    <property type="protein sequence ID" value="ELP91137.1"/>
    <property type="molecule type" value="Genomic_DNA"/>
</dbReference>
<feature type="compositionally biased region" description="Polar residues" evidence="1">
    <location>
        <begin position="1"/>
        <end position="11"/>
    </location>
</feature>
<name>A0A0A1UBS3_ENTIV</name>
<accession>A0A0A1UBS3</accession>
<dbReference type="Proteomes" id="UP000014680">
    <property type="component" value="Unassembled WGS sequence"/>
</dbReference>
<dbReference type="InterPro" id="IPR026906">
    <property type="entry name" value="LRR_5"/>
</dbReference>
<sequence length="321" mass="36889">MENQKHQIFQTSEEDDCFNDKEIMERLKENYSEDDDDDEGEGDFDENETCEDQDEKEKIEQKENEDNTNETDSVILNQCNDDFLQNEEKEIKESVIQVAQDKQHAKSYIEKIHKKNSFSDGTLVDGGVQGSLLEPTNDNQIVISCSDENDLEKKINKYTLFINQEEITTEHTKDIFYRTTVVLAENVKILGKNTFKDWSCLSTFMQRDAYLMWGFYSNPEKVEEIYIGNGITFVGESCFQGCIALTKLVIPASVKQIEMNAWEGCSNLTQVDFQSSNTIATKCFGECEKVKAVRFKIDNSANAMDIFKRINGADLFKKKNN</sequence>
<feature type="compositionally biased region" description="Basic and acidic residues" evidence="1">
    <location>
        <begin position="18"/>
        <end position="31"/>
    </location>
</feature>
<evidence type="ECO:0008006" key="4">
    <source>
        <dbReference type="Google" id="ProtNLM"/>
    </source>
</evidence>
<protein>
    <recommendedName>
        <fullName evidence="4">Leucine rich repeat containing protein BspA family protein</fullName>
    </recommendedName>
</protein>
<evidence type="ECO:0000256" key="1">
    <source>
        <dbReference type="SAM" id="MobiDB-lite"/>
    </source>
</evidence>
<feature type="region of interest" description="Disordered" evidence="1">
    <location>
        <begin position="1"/>
        <end position="74"/>
    </location>
</feature>
<dbReference type="InterPro" id="IPR032675">
    <property type="entry name" value="LRR_dom_sf"/>
</dbReference>
<dbReference type="AlphaFoldDB" id="A0A0A1UBS3"/>
<keyword evidence="3" id="KW-1185">Reference proteome</keyword>
<dbReference type="GeneID" id="14890070"/>
<gene>
    <name evidence="2" type="ORF">EIN_270230</name>
</gene>
<dbReference type="Gene3D" id="3.80.10.10">
    <property type="entry name" value="Ribonuclease Inhibitor"/>
    <property type="match status" value="1"/>
</dbReference>
<organism evidence="2 3">
    <name type="scientific">Entamoeba invadens IP1</name>
    <dbReference type="NCBI Taxonomy" id="370355"/>
    <lineage>
        <taxon>Eukaryota</taxon>
        <taxon>Amoebozoa</taxon>
        <taxon>Evosea</taxon>
        <taxon>Archamoebae</taxon>
        <taxon>Mastigamoebida</taxon>
        <taxon>Entamoebidae</taxon>
        <taxon>Entamoeba</taxon>
    </lineage>
</organism>
<evidence type="ECO:0000313" key="2">
    <source>
        <dbReference type="EMBL" id="ELP91137.1"/>
    </source>
</evidence>
<dbReference type="VEuPathDB" id="AmoebaDB:EIN_270230"/>